<dbReference type="SUPFAM" id="SSF50978">
    <property type="entry name" value="WD40 repeat-like"/>
    <property type="match status" value="1"/>
</dbReference>
<comment type="caution">
    <text evidence="10">The sequence shown here is derived from an EMBL/GenBank/DDBJ whole genome shotgun (WGS) entry which is preliminary data.</text>
</comment>
<keyword evidence="6" id="KW-0804">Transcription</keyword>
<sequence length="1130" mass="121989">MAKLSGIAETDTGSKKRKADPTESTTPASTTKKARYELASPVVKLPQTSGGSTPKKTQEATTKSPNQGALQNDEKEAKKVEKKRRRAEQAKQKAGEVVKAAATSNPALGSSSAPYKPSSQSSAQALAITHPADESENVQRKRERKAEKKARRALEKAENDEALGDRELDRQLATLDTAAIAARVHAEVAALGLPVRAWQLSYATGGRYISQAPIFAREETTGLDVLIIATTRDVQVLNLETSLVVRRCAVDDGLSIKSIVLVGGQSASTSVLRAVCMEGEVFEWEWMSDNASMQKVNWGGEGHIKMVACSKDGELWYLQRSGRSDLIGNAKPQHMTEQRLDSLFVLGDTVAEFVVAYGISTVVIGMRKDVAKEKHEYIWLELPFSSALTCLDARLTYQDEVSSTSNSKTSKRRPTPHLTLAVGQSDGQIHLYTDLNSLFSRNKDAIQTPAPRVLHWHRTAPSTVKFSPDGHYLISGGAETVLVLWQLATGKQQFLPHLGAEIEEVGISPTGERYAIVLGSNSVVVLSSGTLQAVASVGGLQLSQDLAAPRGKLKAGITSGADRRPISAVLHPLQPTQLLLPAATTQPKAMTEAALARPWLQTFDLRSGRHVARQALTRTSITDFNRGPEGDGIVDPDVNLLATCRMAKDPWMASVESWLPAAGEVERFATTGDDDQSNELEVRVGSVQAERLARREVALRFWRWDEQQGVVAGGGSWALNTKVSAPHARSIAGATGDGKVLALLSAPAGTDKPGFVSIGEDRVVRFWKCKPTSKSEAGGMKWVCEKSVKLSCADGKSERVDSPFAADEDTEALAVPSRLPAEPRAVMAISQDGSLLVVALHSNGETLVHFIDTRTGSIRNTKTAAHILGSTSSNTKLAQSFTVRQIALVDRYLVILSSALQPTVWDLVSDSLYRRYPHISTSKTVPREEIQTQLAVNFSDVSFAVALETEVVAYSIANNEKKFAYRSGMGQSEVVALLANGEGGHGGKGYVVVYEDATTRNLIPPQTSRFVTRSSDPVAMALLQQQGVNEDLDDDATAIDGDTADVGMLALPGTDAHDNNVDLSSALLSDTPRADPDAMVMTAQHERPVVRPEQLATIFDTEHSHAMMPVKEMFERVIELFAPAPAVSVR</sequence>
<evidence type="ECO:0008006" key="12">
    <source>
        <dbReference type="Google" id="ProtNLM"/>
    </source>
</evidence>
<evidence type="ECO:0000256" key="6">
    <source>
        <dbReference type="ARBA" id="ARBA00023163"/>
    </source>
</evidence>
<dbReference type="InterPro" id="IPR053826">
    <property type="entry name" value="WDR75"/>
</dbReference>
<dbReference type="GO" id="GO:0006364">
    <property type="term" value="P:rRNA processing"/>
    <property type="evidence" value="ECO:0007669"/>
    <property type="project" value="UniProtKB-KW"/>
</dbReference>
<feature type="repeat" description="WD" evidence="8">
    <location>
        <begin position="454"/>
        <end position="495"/>
    </location>
</feature>
<dbReference type="PROSITE" id="PS50082">
    <property type="entry name" value="WD_REPEATS_2"/>
    <property type="match status" value="1"/>
</dbReference>
<keyword evidence="3" id="KW-0698">rRNA processing</keyword>
<protein>
    <recommendedName>
        <fullName evidence="12">WD40 repeat-like protein</fullName>
    </recommendedName>
</protein>
<dbReference type="AlphaFoldDB" id="A0AAN7YN89"/>
<feature type="compositionally biased region" description="Basic and acidic residues" evidence="9">
    <location>
        <begin position="87"/>
        <end position="96"/>
    </location>
</feature>
<dbReference type="GO" id="GO:0045943">
    <property type="term" value="P:positive regulation of transcription by RNA polymerase I"/>
    <property type="evidence" value="ECO:0007669"/>
    <property type="project" value="InterPro"/>
</dbReference>
<evidence type="ECO:0000256" key="5">
    <source>
        <dbReference type="ARBA" id="ARBA00022737"/>
    </source>
</evidence>
<dbReference type="Proteomes" id="UP001310890">
    <property type="component" value="Unassembled WGS sequence"/>
</dbReference>
<feature type="compositionally biased region" description="Low complexity" evidence="9">
    <location>
        <begin position="110"/>
        <end position="125"/>
    </location>
</feature>
<dbReference type="SUPFAM" id="SSF50998">
    <property type="entry name" value="Quinoprotein alcohol dehydrogenase-like"/>
    <property type="match status" value="1"/>
</dbReference>
<evidence type="ECO:0000256" key="1">
    <source>
        <dbReference type="ARBA" id="ARBA00004604"/>
    </source>
</evidence>
<dbReference type="InterPro" id="IPR001680">
    <property type="entry name" value="WD40_rpt"/>
</dbReference>
<evidence type="ECO:0000256" key="7">
    <source>
        <dbReference type="ARBA" id="ARBA00023242"/>
    </source>
</evidence>
<feature type="compositionally biased region" description="Polar residues" evidence="9">
    <location>
        <begin position="46"/>
        <end position="70"/>
    </location>
</feature>
<dbReference type="GO" id="GO:0032040">
    <property type="term" value="C:small-subunit processome"/>
    <property type="evidence" value="ECO:0007669"/>
    <property type="project" value="InterPro"/>
</dbReference>
<reference evidence="10" key="1">
    <citation type="submission" date="2023-08" db="EMBL/GenBank/DDBJ databases">
        <title>Black Yeasts Isolated from many extreme environments.</title>
        <authorList>
            <person name="Coleine C."/>
            <person name="Stajich J.E."/>
            <person name="Selbmann L."/>
        </authorList>
    </citation>
    <scope>NUCLEOTIDE SEQUENCE</scope>
    <source>
        <strain evidence="10">CCFEE 5401</strain>
    </source>
</reference>
<evidence type="ECO:0000256" key="3">
    <source>
        <dbReference type="ARBA" id="ARBA00022552"/>
    </source>
</evidence>
<dbReference type="SMART" id="SM00320">
    <property type="entry name" value="WD40"/>
    <property type="match status" value="2"/>
</dbReference>
<comment type="subcellular location">
    <subcellularLocation>
        <location evidence="1">Nucleus</location>
        <location evidence="1">Nucleolus</location>
    </subcellularLocation>
</comment>
<dbReference type="InterPro" id="IPR036322">
    <property type="entry name" value="WD40_repeat_dom_sf"/>
</dbReference>
<keyword evidence="4 8" id="KW-0853">WD repeat</keyword>
<gene>
    <name evidence="10" type="ORF">LTR62_004149</name>
</gene>
<dbReference type="EMBL" id="JAVRRL010000003">
    <property type="protein sequence ID" value="KAK5118103.1"/>
    <property type="molecule type" value="Genomic_DNA"/>
</dbReference>
<dbReference type="PROSITE" id="PS50294">
    <property type="entry name" value="WD_REPEATS_REGION"/>
    <property type="match status" value="1"/>
</dbReference>
<keyword evidence="2" id="KW-0690">Ribosome biogenesis</keyword>
<feature type="compositionally biased region" description="Polar residues" evidence="9">
    <location>
        <begin position="22"/>
        <end position="31"/>
    </location>
</feature>
<proteinExistence type="predicted"/>
<keyword evidence="5" id="KW-0677">Repeat</keyword>
<accession>A0AAN7YN89</accession>
<dbReference type="GO" id="GO:2000234">
    <property type="term" value="P:positive regulation of rRNA processing"/>
    <property type="evidence" value="ECO:0007669"/>
    <property type="project" value="TreeGrafter"/>
</dbReference>
<evidence type="ECO:0000313" key="11">
    <source>
        <dbReference type="Proteomes" id="UP001310890"/>
    </source>
</evidence>
<name>A0AAN7YN89_9PEZI</name>
<feature type="region of interest" description="Disordered" evidence="9">
    <location>
        <begin position="1"/>
        <end position="159"/>
    </location>
</feature>
<dbReference type="PANTHER" id="PTHR44215:SF1">
    <property type="entry name" value="WD REPEAT-CONTAINING PROTEIN 75"/>
    <property type="match status" value="1"/>
</dbReference>
<dbReference type="Pfam" id="PF23869">
    <property type="entry name" value="Beta-prop_WDR75_1st"/>
    <property type="match status" value="1"/>
</dbReference>
<evidence type="ECO:0000256" key="2">
    <source>
        <dbReference type="ARBA" id="ARBA00022517"/>
    </source>
</evidence>
<evidence type="ECO:0000256" key="9">
    <source>
        <dbReference type="SAM" id="MobiDB-lite"/>
    </source>
</evidence>
<organism evidence="10 11">
    <name type="scientific">Meristemomyces frigidus</name>
    <dbReference type="NCBI Taxonomy" id="1508187"/>
    <lineage>
        <taxon>Eukaryota</taxon>
        <taxon>Fungi</taxon>
        <taxon>Dikarya</taxon>
        <taxon>Ascomycota</taxon>
        <taxon>Pezizomycotina</taxon>
        <taxon>Dothideomycetes</taxon>
        <taxon>Dothideomycetidae</taxon>
        <taxon>Mycosphaerellales</taxon>
        <taxon>Teratosphaeriaceae</taxon>
        <taxon>Meristemomyces</taxon>
    </lineage>
</organism>
<dbReference type="InterPro" id="IPR011047">
    <property type="entry name" value="Quinoprotein_ADH-like_sf"/>
</dbReference>
<dbReference type="GO" id="GO:0003723">
    <property type="term" value="F:RNA binding"/>
    <property type="evidence" value="ECO:0007669"/>
    <property type="project" value="InterPro"/>
</dbReference>
<keyword evidence="7" id="KW-0539">Nucleus</keyword>
<feature type="compositionally biased region" description="Basic and acidic residues" evidence="9">
    <location>
        <begin position="131"/>
        <end position="159"/>
    </location>
</feature>
<evidence type="ECO:0000256" key="8">
    <source>
        <dbReference type="PROSITE-ProRule" id="PRU00221"/>
    </source>
</evidence>
<evidence type="ECO:0000313" key="10">
    <source>
        <dbReference type="EMBL" id="KAK5118103.1"/>
    </source>
</evidence>
<dbReference type="Gene3D" id="2.130.10.10">
    <property type="entry name" value="YVTN repeat-like/Quinoprotein amine dehydrogenase"/>
    <property type="match status" value="2"/>
</dbReference>
<evidence type="ECO:0000256" key="4">
    <source>
        <dbReference type="ARBA" id="ARBA00022574"/>
    </source>
</evidence>
<dbReference type="PANTHER" id="PTHR44215">
    <property type="entry name" value="WD REPEAT-CONTAINING PROTEIN 75"/>
    <property type="match status" value="1"/>
</dbReference>
<dbReference type="InterPro" id="IPR015943">
    <property type="entry name" value="WD40/YVTN_repeat-like_dom_sf"/>
</dbReference>